<proteinExistence type="inferred from homology"/>
<keyword evidence="2" id="KW-0472">Membrane</keyword>
<reference evidence="4" key="1">
    <citation type="submission" date="2025-08" db="UniProtKB">
        <authorList>
            <consortium name="RefSeq"/>
        </authorList>
    </citation>
    <scope>IDENTIFICATION</scope>
    <source>
        <tissue evidence="4">Whole larvae</tissue>
    </source>
</reference>
<evidence type="ECO:0000256" key="2">
    <source>
        <dbReference type="SAM" id="Phobius"/>
    </source>
</evidence>
<comment type="similarity">
    <text evidence="1">Belongs to the ClpA/ClpB family. Torsin subfamily.</text>
</comment>
<dbReference type="RefSeq" id="XP_052750511.1">
    <property type="nucleotide sequence ID" value="XM_052894551.1"/>
</dbReference>
<organism evidence="3 4">
    <name type="scientific">Galleria mellonella</name>
    <name type="common">Greater wax moth</name>
    <dbReference type="NCBI Taxonomy" id="7137"/>
    <lineage>
        <taxon>Eukaryota</taxon>
        <taxon>Metazoa</taxon>
        <taxon>Ecdysozoa</taxon>
        <taxon>Arthropoda</taxon>
        <taxon>Hexapoda</taxon>
        <taxon>Insecta</taxon>
        <taxon>Pterygota</taxon>
        <taxon>Neoptera</taxon>
        <taxon>Endopterygota</taxon>
        <taxon>Lepidoptera</taxon>
        <taxon>Glossata</taxon>
        <taxon>Ditrysia</taxon>
        <taxon>Pyraloidea</taxon>
        <taxon>Pyralidae</taxon>
        <taxon>Galleriinae</taxon>
        <taxon>Galleria</taxon>
    </lineage>
</organism>
<dbReference type="InterPro" id="IPR027417">
    <property type="entry name" value="P-loop_NTPase"/>
</dbReference>
<dbReference type="Proteomes" id="UP001652740">
    <property type="component" value="Unplaced"/>
</dbReference>
<evidence type="ECO:0000313" key="3">
    <source>
        <dbReference type="Proteomes" id="UP001652740"/>
    </source>
</evidence>
<feature type="transmembrane region" description="Helical" evidence="2">
    <location>
        <begin position="104"/>
        <end position="123"/>
    </location>
</feature>
<gene>
    <name evidence="4" type="primary">LOC113511749</name>
</gene>
<dbReference type="InterPro" id="IPR010448">
    <property type="entry name" value="Torsin"/>
</dbReference>
<dbReference type="Gene3D" id="3.40.50.300">
    <property type="entry name" value="P-loop containing nucleotide triphosphate hydrolases"/>
    <property type="match status" value="1"/>
</dbReference>
<keyword evidence="2" id="KW-0812">Transmembrane</keyword>
<dbReference type="SUPFAM" id="SSF52540">
    <property type="entry name" value="P-loop containing nucleoside triphosphate hydrolases"/>
    <property type="match status" value="1"/>
</dbReference>
<name>A0ABM3MGI5_GALME</name>
<dbReference type="GeneID" id="113511749"/>
<evidence type="ECO:0000256" key="1">
    <source>
        <dbReference type="ARBA" id="ARBA00006235"/>
    </source>
</evidence>
<dbReference type="PANTHER" id="PTHR10760:SF2">
    <property type="entry name" value="LD13476P-RELATED"/>
    <property type="match status" value="1"/>
</dbReference>
<evidence type="ECO:0000313" key="4">
    <source>
        <dbReference type="RefSeq" id="XP_052750511.1"/>
    </source>
</evidence>
<sequence length="341" mass="38863">MQSRHVAIASDSAVFAMQNISMSYEPMDIDISNNSEVAMDVSYENHNCNSNLIKPFLREDISCTPLHDKTNFSSSVAKQPEYQSIKKYHIIIDKKKGINSKRRTILLSFIIITCVSIIAFQIINIQCYNLDLESLKGKLHSAIYGQEEAINAIIDILQSDSEHKILFFYGGTGVGKTYTVSLLLANAWNYSNVYHYTLPTFKTDFSSEIMIGLSLCKSAILVVDDVNINNDVYVINHVKNVIKKSEELGRNMTVILIYNYSKDDDTLFSEQLLQKFLNVNALKQVIRFESLTVEHLKKCIENELGDQKLSKPEFQNIMRNFNVLLHGCKGVSKRINYLKFV</sequence>
<keyword evidence="3" id="KW-1185">Reference proteome</keyword>
<protein>
    <submittedName>
        <fullName evidence="4">Uncharacterized protein LOC113511749 isoform X2</fullName>
    </submittedName>
</protein>
<dbReference type="PANTHER" id="PTHR10760">
    <property type="entry name" value="TORSIN"/>
    <property type="match status" value="1"/>
</dbReference>
<accession>A0ABM3MGI5</accession>
<keyword evidence="2" id="KW-1133">Transmembrane helix</keyword>